<sequence length="395" mass="45695">MAKSKLPSLQGQTPIPKLELNAFTLEMRLSNSIETQLQKVLNIQGIYVFSDSEIVFNWIKKGPQREMGVFIHNRLEEIRRIANHIIGHERFVKYGYVASENNPADCGTRGLTSKELPNHCWWTGPWFLQKDETEWPAQNTIFEAPQDTRGEEISNPLRNHDYPILSTTHDTSIHDDFELIQRGHVRTLTKAKRIVAYAMRFIRVIASCANKKNNNSNIPLSLFNSEIIENSEPLTGQEIEFAGNMIIMHHQKTKITNLLKQKLQYLNIRPEAEGILRCYGRLGKAQLPIGAKYPIFVLQKTLLAEIIIQDIHNRYHPGTNHTMSLVRQQYWIPQLRSQVYRLIRKCLQCQKLNNLPYQYPAQEDLPEERVVKSSPFAHIGLDYLSWSATDQAAEW</sequence>
<protein>
    <submittedName>
        <fullName evidence="3">Integrase_H2C2 domain-containing protein</fullName>
    </submittedName>
</protein>
<keyword evidence="2" id="KW-1185">Reference proteome</keyword>
<dbReference type="Proteomes" id="UP000025227">
    <property type="component" value="Unplaced"/>
</dbReference>
<evidence type="ECO:0000313" key="2">
    <source>
        <dbReference type="Proteomes" id="UP000025227"/>
    </source>
</evidence>
<dbReference type="OrthoDB" id="5869253at2759"/>
<evidence type="ECO:0000259" key="1">
    <source>
        <dbReference type="Pfam" id="PF17921"/>
    </source>
</evidence>
<accession>A0A7I4Z326</accession>
<reference evidence="3" key="1">
    <citation type="submission" date="2020-12" db="UniProtKB">
        <authorList>
            <consortium name="WormBaseParasite"/>
        </authorList>
    </citation>
    <scope>IDENTIFICATION</scope>
    <source>
        <strain evidence="3">MHco3</strain>
    </source>
</reference>
<organism evidence="2 3">
    <name type="scientific">Haemonchus contortus</name>
    <name type="common">Barber pole worm</name>
    <dbReference type="NCBI Taxonomy" id="6289"/>
    <lineage>
        <taxon>Eukaryota</taxon>
        <taxon>Metazoa</taxon>
        <taxon>Ecdysozoa</taxon>
        <taxon>Nematoda</taxon>
        <taxon>Chromadorea</taxon>
        <taxon>Rhabditida</taxon>
        <taxon>Rhabditina</taxon>
        <taxon>Rhabditomorpha</taxon>
        <taxon>Strongyloidea</taxon>
        <taxon>Trichostrongylidae</taxon>
        <taxon>Haemonchus</taxon>
    </lineage>
</organism>
<proteinExistence type="predicted"/>
<dbReference type="PANTHER" id="PTHR47331:SF1">
    <property type="entry name" value="GAG-LIKE PROTEIN"/>
    <property type="match status" value="1"/>
</dbReference>
<dbReference type="AlphaFoldDB" id="A0A7I4Z326"/>
<dbReference type="Pfam" id="PF17921">
    <property type="entry name" value="Integrase_H2C2"/>
    <property type="match status" value="1"/>
</dbReference>
<evidence type="ECO:0000313" key="3">
    <source>
        <dbReference type="WBParaSite" id="HCON_00176220-00001"/>
    </source>
</evidence>
<dbReference type="InterPro" id="IPR041588">
    <property type="entry name" value="Integrase_H2C2"/>
</dbReference>
<dbReference type="WBParaSite" id="HCON_00176220-00001">
    <property type="protein sequence ID" value="HCON_00176220-00001"/>
    <property type="gene ID" value="HCON_00176220"/>
</dbReference>
<dbReference type="OMA" id="NWINNID"/>
<dbReference type="Pfam" id="PF05380">
    <property type="entry name" value="Peptidase_A17"/>
    <property type="match status" value="1"/>
</dbReference>
<dbReference type="Gene3D" id="1.10.340.70">
    <property type="match status" value="1"/>
</dbReference>
<feature type="domain" description="Integrase zinc-binding" evidence="1">
    <location>
        <begin position="304"/>
        <end position="353"/>
    </location>
</feature>
<dbReference type="InterPro" id="IPR008042">
    <property type="entry name" value="Retrotrans_Pao"/>
</dbReference>
<dbReference type="PANTHER" id="PTHR47331">
    <property type="entry name" value="PHD-TYPE DOMAIN-CONTAINING PROTEIN"/>
    <property type="match status" value="1"/>
</dbReference>
<name>A0A7I4Z326_HAECO</name>